<feature type="domain" description="Glycosyltransferase 2-like" evidence="2">
    <location>
        <begin position="54"/>
        <end position="139"/>
    </location>
</feature>
<gene>
    <name evidence="3" type="ORF">QE382_000001</name>
</gene>
<evidence type="ECO:0000256" key="1">
    <source>
        <dbReference type="SAM" id="Phobius"/>
    </source>
</evidence>
<feature type="transmembrane region" description="Helical" evidence="1">
    <location>
        <begin position="6"/>
        <end position="28"/>
    </location>
</feature>
<protein>
    <submittedName>
        <fullName evidence="3">Cellulose synthase/poly-beta-1,6-N-acetylglucosamine synthase-like glycosyltransferase</fullName>
    </submittedName>
</protein>
<name>A0ABU0TZ86_9SPHI</name>
<keyword evidence="1" id="KW-0472">Membrane</keyword>
<reference evidence="3 4" key="1">
    <citation type="submission" date="2023-07" db="EMBL/GenBank/DDBJ databases">
        <title>Functional and genomic diversity of the sorghum phyllosphere microbiome.</title>
        <authorList>
            <person name="Shade A."/>
        </authorList>
    </citation>
    <scope>NUCLEOTIDE SEQUENCE [LARGE SCALE GENOMIC DNA]</scope>
    <source>
        <strain evidence="3 4">SORGH_AS_0892</strain>
    </source>
</reference>
<proteinExistence type="predicted"/>
<evidence type="ECO:0000313" key="4">
    <source>
        <dbReference type="Proteomes" id="UP001244640"/>
    </source>
</evidence>
<organism evidence="3 4">
    <name type="scientific">Sphingobacterium zeae</name>
    <dbReference type="NCBI Taxonomy" id="1776859"/>
    <lineage>
        <taxon>Bacteria</taxon>
        <taxon>Pseudomonadati</taxon>
        <taxon>Bacteroidota</taxon>
        <taxon>Sphingobacteriia</taxon>
        <taxon>Sphingobacteriales</taxon>
        <taxon>Sphingobacteriaceae</taxon>
        <taxon>Sphingobacterium</taxon>
    </lineage>
</organism>
<comment type="caution">
    <text evidence="3">The sequence shown here is derived from an EMBL/GenBank/DDBJ whole genome shotgun (WGS) entry which is preliminary data.</text>
</comment>
<evidence type="ECO:0000313" key="3">
    <source>
        <dbReference type="EMBL" id="MDQ1148017.1"/>
    </source>
</evidence>
<dbReference type="InterPro" id="IPR001173">
    <property type="entry name" value="Glyco_trans_2-like"/>
</dbReference>
<dbReference type="Proteomes" id="UP001244640">
    <property type="component" value="Unassembled WGS sequence"/>
</dbReference>
<dbReference type="InterPro" id="IPR029044">
    <property type="entry name" value="Nucleotide-diphossugar_trans"/>
</dbReference>
<dbReference type="Gene3D" id="3.90.550.10">
    <property type="entry name" value="Spore Coat Polysaccharide Biosynthesis Protein SpsA, Chain A"/>
    <property type="match status" value="1"/>
</dbReference>
<evidence type="ECO:0000259" key="2">
    <source>
        <dbReference type="Pfam" id="PF00535"/>
    </source>
</evidence>
<feature type="non-terminal residue" evidence="3">
    <location>
        <position position="143"/>
    </location>
</feature>
<keyword evidence="1" id="KW-1133">Transmembrane helix</keyword>
<dbReference type="InterPro" id="IPR050256">
    <property type="entry name" value="Glycosyltransferase_2"/>
</dbReference>
<sequence>MIQFVFWTCIFLVLYTYIGYAIVIFILARLFPYPSHRKEGGQNSDGKQFPPLTLFITAYNEAEIIPEKMANCLELDYPVDKLHILWVIDGSTDHSHDLLKQYPMVEIVGSPLRRGKTAAVNHGMEYVKTPIVVFSDANCLLNV</sequence>
<keyword evidence="4" id="KW-1185">Reference proteome</keyword>
<dbReference type="Pfam" id="PF00535">
    <property type="entry name" value="Glycos_transf_2"/>
    <property type="match status" value="1"/>
</dbReference>
<dbReference type="PANTHER" id="PTHR48090">
    <property type="entry name" value="UNDECAPRENYL-PHOSPHATE 4-DEOXY-4-FORMAMIDO-L-ARABINOSE TRANSFERASE-RELATED"/>
    <property type="match status" value="1"/>
</dbReference>
<accession>A0ABU0TZ86</accession>
<dbReference type="EMBL" id="JAUTBA010000001">
    <property type="protein sequence ID" value="MDQ1148017.1"/>
    <property type="molecule type" value="Genomic_DNA"/>
</dbReference>
<dbReference type="SUPFAM" id="SSF53448">
    <property type="entry name" value="Nucleotide-diphospho-sugar transferases"/>
    <property type="match status" value="1"/>
</dbReference>
<keyword evidence="1" id="KW-0812">Transmembrane</keyword>
<dbReference type="RefSeq" id="WP_307184164.1">
    <property type="nucleotide sequence ID" value="NZ_JAUTBA010000001.1"/>
</dbReference>